<feature type="binding site" evidence="2">
    <location>
        <position position="45"/>
    </location>
    <ligand>
        <name>Mg(2+)</name>
        <dbReference type="ChEBI" id="CHEBI:18420"/>
        <label>1</label>
    </ligand>
</feature>
<dbReference type="EMBL" id="FOEG01000009">
    <property type="protein sequence ID" value="SEP09427.1"/>
    <property type="molecule type" value="Genomic_DNA"/>
</dbReference>
<feature type="binding site" evidence="2">
    <location>
        <position position="73"/>
    </location>
    <ligand>
        <name>Mg(2+)</name>
        <dbReference type="ChEBI" id="CHEBI:18420"/>
        <label>4</label>
    </ligand>
</feature>
<keyword evidence="2" id="KW-0067">ATP-binding</keyword>
<keyword evidence="2" id="KW-0547">Nucleotide-binding</keyword>
<dbReference type="GO" id="GO:0000287">
    <property type="term" value="F:magnesium ion binding"/>
    <property type="evidence" value="ECO:0007669"/>
    <property type="project" value="UniProtKB-UniRule"/>
</dbReference>
<feature type="binding site" evidence="2">
    <location>
        <position position="209"/>
    </location>
    <ligand>
        <name>Mg(2+)</name>
        <dbReference type="ChEBI" id="CHEBI:18420"/>
        <label>3</label>
    </ligand>
</feature>
<name>A0A1H8V2H4_9GAMM</name>
<dbReference type="Gene3D" id="3.30.1330.10">
    <property type="entry name" value="PurM-like, N-terminal domain"/>
    <property type="match status" value="1"/>
</dbReference>
<protein>
    <recommendedName>
        <fullName evidence="2">Thiamine-monophosphate kinase</fullName>
        <shortName evidence="2">TMP kinase</shortName>
        <shortName evidence="2">Thiamine-phosphate kinase</shortName>
        <ecNumber evidence="2">2.7.4.16</ecNumber>
    </recommendedName>
</protein>
<feature type="binding site" evidence="2">
    <location>
        <position position="73"/>
    </location>
    <ligand>
        <name>Mg(2+)</name>
        <dbReference type="ChEBI" id="CHEBI:18420"/>
        <label>2</label>
    </ligand>
</feature>
<feature type="binding site" evidence="2">
    <location>
        <position position="52"/>
    </location>
    <ligand>
        <name>substrate</name>
    </ligand>
</feature>
<dbReference type="STRING" id="406100.SAMN04488052_10971"/>
<comment type="catalytic activity">
    <reaction evidence="2">
        <text>thiamine phosphate + ATP = thiamine diphosphate + ADP</text>
        <dbReference type="Rhea" id="RHEA:15913"/>
        <dbReference type="ChEBI" id="CHEBI:30616"/>
        <dbReference type="ChEBI" id="CHEBI:37575"/>
        <dbReference type="ChEBI" id="CHEBI:58937"/>
        <dbReference type="ChEBI" id="CHEBI:456216"/>
        <dbReference type="EC" id="2.7.4.16"/>
    </reaction>
</comment>
<dbReference type="SUPFAM" id="SSF56042">
    <property type="entry name" value="PurM C-terminal domain-like"/>
    <property type="match status" value="1"/>
</dbReference>
<dbReference type="CDD" id="cd02194">
    <property type="entry name" value="ThiL"/>
    <property type="match status" value="1"/>
</dbReference>
<feature type="domain" description="PurM-like N-terminal" evidence="3">
    <location>
        <begin position="26"/>
        <end position="136"/>
    </location>
</feature>
<keyword evidence="1 2" id="KW-0784">Thiamine biosynthesis</keyword>
<feature type="binding site" evidence="2">
    <location>
        <position position="144"/>
    </location>
    <ligand>
        <name>ATP</name>
        <dbReference type="ChEBI" id="CHEBI:30616"/>
    </ligand>
</feature>
<dbReference type="InterPro" id="IPR010918">
    <property type="entry name" value="PurM-like_C_dom"/>
</dbReference>
<dbReference type="AlphaFoldDB" id="A0A1H8V2H4"/>
<feature type="binding site" evidence="2">
    <location>
        <begin position="119"/>
        <end position="120"/>
    </location>
    <ligand>
        <name>ATP</name>
        <dbReference type="ChEBI" id="CHEBI:30616"/>
    </ligand>
</feature>
<dbReference type="NCBIfam" id="TIGR01379">
    <property type="entry name" value="thiL"/>
    <property type="match status" value="1"/>
</dbReference>
<dbReference type="Proteomes" id="UP000199657">
    <property type="component" value="Unassembled WGS sequence"/>
</dbReference>
<dbReference type="Gene3D" id="3.90.650.10">
    <property type="entry name" value="PurM-like C-terminal domain"/>
    <property type="match status" value="1"/>
</dbReference>
<dbReference type="GO" id="GO:0005524">
    <property type="term" value="F:ATP binding"/>
    <property type="evidence" value="ECO:0007669"/>
    <property type="project" value="UniProtKB-UniRule"/>
</dbReference>
<feature type="binding site" evidence="2">
    <location>
        <position position="316"/>
    </location>
    <ligand>
        <name>substrate</name>
    </ligand>
</feature>
<keyword evidence="2 5" id="KW-0418">Kinase</keyword>
<feature type="binding site" evidence="2">
    <location>
        <position position="28"/>
    </location>
    <ligand>
        <name>Mg(2+)</name>
        <dbReference type="ChEBI" id="CHEBI:18420"/>
        <label>4</label>
    </ligand>
</feature>
<dbReference type="PANTHER" id="PTHR30270:SF0">
    <property type="entry name" value="THIAMINE-MONOPHOSPHATE KINASE"/>
    <property type="match status" value="1"/>
</dbReference>
<comment type="function">
    <text evidence="2">Catalyzes the ATP-dependent phosphorylation of thiamine-monophosphate (TMP) to form thiamine-pyrophosphate (TPP), the active form of vitamin B1.</text>
</comment>
<keyword evidence="6" id="KW-1185">Reference proteome</keyword>
<dbReference type="RefSeq" id="WP_091645540.1">
    <property type="nucleotide sequence ID" value="NZ_FOEG01000009.1"/>
</dbReference>
<evidence type="ECO:0000313" key="5">
    <source>
        <dbReference type="EMBL" id="SEP09427.1"/>
    </source>
</evidence>
<dbReference type="Pfam" id="PF00586">
    <property type="entry name" value="AIRS"/>
    <property type="match status" value="1"/>
</dbReference>
<feature type="domain" description="PurM-like C-terminal" evidence="4">
    <location>
        <begin position="148"/>
        <end position="302"/>
    </location>
</feature>
<comment type="similarity">
    <text evidence="2">Belongs to the thiamine-monophosphate kinase family.</text>
</comment>
<dbReference type="GO" id="GO:0009229">
    <property type="term" value="P:thiamine diphosphate biosynthetic process"/>
    <property type="evidence" value="ECO:0007669"/>
    <property type="project" value="UniProtKB-UniRule"/>
</dbReference>
<dbReference type="GO" id="GO:0009228">
    <property type="term" value="P:thiamine biosynthetic process"/>
    <property type="evidence" value="ECO:0007669"/>
    <property type="project" value="UniProtKB-KW"/>
</dbReference>
<dbReference type="HAMAP" id="MF_02128">
    <property type="entry name" value="TMP_kinase"/>
    <property type="match status" value="1"/>
</dbReference>
<keyword evidence="2" id="KW-0460">Magnesium</keyword>
<comment type="pathway">
    <text evidence="2">Cofactor biosynthesis; thiamine diphosphate biosynthesis; thiamine diphosphate from thiamine phosphate: step 1/1.</text>
</comment>
<dbReference type="InterPro" id="IPR016188">
    <property type="entry name" value="PurM-like_N"/>
</dbReference>
<feature type="binding site" evidence="2">
    <location>
        <position position="44"/>
    </location>
    <ligand>
        <name>Mg(2+)</name>
        <dbReference type="ChEBI" id="CHEBI:18420"/>
        <label>1</label>
    </ligand>
</feature>
<gene>
    <name evidence="2" type="primary">thiL</name>
    <name evidence="5" type="ORF">SAMN04488052_10971</name>
</gene>
<dbReference type="InterPro" id="IPR036921">
    <property type="entry name" value="PurM-like_N_sf"/>
</dbReference>
<feature type="binding site" evidence="2">
    <location>
        <position position="73"/>
    </location>
    <ligand>
        <name>Mg(2+)</name>
        <dbReference type="ChEBI" id="CHEBI:18420"/>
        <label>3</label>
    </ligand>
</feature>
<dbReference type="EC" id="2.7.4.16" evidence="2"/>
<keyword evidence="2" id="KW-0479">Metal-binding</keyword>
<dbReference type="GO" id="GO:0009030">
    <property type="term" value="F:thiamine-phosphate kinase activity"/>
    <property type="evidence" value="ECO:0007669"/>
    <property type="project" value="UniProtKB-UniRule"/>
</dbReference>
<evidence type="ECO:0000256" key="2">
    <source>
        <dbReference type="HAMAP-Rule" id="MF_02128"/>
    </source>
</evidence>
<comment type="miscellaneous">
    <text evidence="2">Reaction mechanism of ThiL seems to utilize a direct, inline transfer of the gamma-phosphate of ATP to TMP rather than a phosphorylated enzyme intermediate.</text>
</comment>
<comment type="caution">
    <text evidence="2">Lacks conserved residue(s) required for the propagation of feature annotation.</text>
</comment>
<organism evidence="5 6">
    <name type="scientific">Aquisalimonas asiatica</name>
    <dbReference type="NCBI Taxonomy" id="406100"/>
    <lineage>
        <taxon>Bacteria</taxon>
        <taxon>Pseudomonadati</taxon>
        <taxon>Pseudomonadota</taxon>
        <taxon>Gammaproteobacteria</taxon>
        <taxon>Chromatiales</taxon>
        <taxon>Ectothiorhodospiraceae</taxon>
        <taxon>Aquisalimonas</taxon>
    </lineage>
</organism>
<keyword evidence="2" id="KW-0808">Transferase</keyword>
<feature type="binding site" evidence="2">
    <location>
        <position position="45"/>
    </location>
    <ligand>
        <name>Mg(2+)</name>
        <dbReference type="ChEBI" id="CHEBI:18420"/>
        <label>2</label>
    </ligand>
</feature>
<sequence>MTEFDLIRTYFSDVGSRRQDVVLGVGDDGAVLQPPAGHSLVMATDCLVNGVHFPVDAPADAIGEKALAVNLSDLAAMGAQPAWVLLALTLPDADERWLRQFARGLGRAATYHQVRLVGGDTARGPLNISVQVTGFVPTGTALRRRGARPGDAVVVSGTLGDAALGLSLWRGRADRDDPDVAYLLDRLHRPTPRVSLGQALRGRATAAVDVSDGLAADLGHLLAADNLGATLDVDRLPLSEPGLRFGGRERQWQAALTGGDDYELCFTVPRSRLHELDAIASRLGVALTRIGHVQPEPGLRLIRSDRTPVSLETPGYSHFPEVR</sequence>
<dbReference type="PANTHER" id="PTHR30270">
    <property type="entry name" value="THIAMINE-MONOPHOSPHATE KINASE"/>
    <property type="match status" value="1"/>
</dbReference>
<evidence type="ECO:0000259" key="4">
    <source>
        <dbReference type="Pfam" id="PF02769"/>
    </source>
</evidence>
<feature type="binding site" evidence="2">
    <location>
        <position position="260"/>
    </location>
    <ligand>
        <name>substrate</name>
    </ligand>
</feature>
<dbReference type="InterPro" id="IPR036676">
    <property type="entry name" value="PurM-like_C_sf"/>
</dbReference>
<dbReference type="PIRSF" id="PIRSF005303">
    <property type="entry name" value="Thiam_monoph_kin"/>
    <property type="match status" value="1"/>
</dbReference>
<feature type="binding site" evidence="2">
    <location>
        <position position="120"/>
    </location>
    <ligand>
        <name>Mg(2+)</name>
        <dbReference type="ChEBI" id="CHEBI:18420"/>
        <label>1</label>
    </ligand>
</feature>
<dbReference type="Pfam" id="PF02769">
    <property type="entry name" value="AIRS_C"/>
    <property type="match status" value="1"/>
</dbReference>
<dbReference type="SUPFAM" id="SSF55326">
    <property type="entry name" value="PurM N-terminal domain-like"/>
    <property type="match status" value="1"/>
</dbReference>
<dbReference type="OrthoDB" id="9802811at2"/>
<dbReference type="InterPro" id="IPR006283">
    <property type="entry name" value="ThiL-like"/>
</dbReference>
<proteinExistence type="inferred from homology"/>
<dbReference type="UniPathway" id="UPA00060">
    <property type="reaction ID" value="UER00142"/>
</dbReference>
<reference evidence="5 6" key="1">
    <citation type="submission" date="2016-10" db="EMBL/GenBank/DDBJ databases">
        <authorList>
            <person name="de Groot N.N."/>
        </authorList>
    </citation>
    <scope>NUCLEOTIDE SEQUENCE [LARGE SCALE GENOMIC DNA]</scope>
    <source>
        <strain evidence="5 6">CGMCC 1.6291</strain>
    </source>
</reference>
<accession>A0A1H8V2H4</accession>
<evidence type="ECO:0000256" key="1">
    <source>
        <dbReference type="ARBA" id="ARBA00022977"/>
    </source>
</evidence>
<feature type="binding site" evidence="2">
    <location>
        <position position="212"/>
    </location>
    <ligand>
        <name>Mg(2+)</name>
        <dbReference type="ChEBI" id="CHEBI:18420"/>
        <label>5</label>
    </ligand>
</feature>
<feature type="binding site" evidence="2">
    <location>
        <position position="211"/>
    </location>
    <ligand>
        <name>ATP</name>
        <dbReference type="ChEBI" id="CHEBI:30616"/>
    </ligand>
</feature>
<feature type="binding site" evidence="2">
    <location>
        <position position="28"/>
    </location>
    <ligand>
        <name>Mg(2+)</name>
        <dbReference type="ChEBI" id="CHEBI:18420"/>
        <label>3</label>
    </ligand>
</feature>
<evidence type="ECO:0000259" key="3">
    <source>
        <dbReference type="Pfam" id="PF00586"/>
    </source>
</evidence>
<evidence type="ECO:0000313" key="6">
    <source>
        <dbReference type="Proteomes" id="UP000199657"/>
    </source>
</evidence>